<name>A0A917GNE6_9FLAO</name>
<reference evidence="1" key="2">
    <citation type="submission" date="2020-09" db="EMBL/GenBank/DDBJ databases">
        <authorList>
            <person name="Sun Q."/>
            <person name="Zhou Y."/>
        </authorList>
    </citation>
    <scope>NUCLEOTIDE SEQUENCE</scope>
    <source>
        <strain evidence="1">CGMCC 1.12751</strain>
    </source>
</reference>
<reference evidence="1" key="1">
    <citation type="journal article" date="2014" name="Int. J. Syst. Evol. Microbiol.">
        <title>Complete genome sequence of Corynebacterium casei LMG S-19264T (=DSM 44701T), isolated from a smear-ripened cheese.</title>
        <authorList>
            <consortium name="US DOE Joint Genome Institute (JGI-PGF)"/>
            <person name="Walter F."/>
            <person name="Albersmeier A."/>
            <person name="Kalinowski J."/>
            <person name="Ruckert C."/>
        </authorList>
    </citation>
    <scope>NUCLEOTIDE SEQUENCE</scope>
    <source>
        <strain evidence="1">CGMCC 1.12751</strain>
    </source>
</reference>
<comment type="caution">
    <text evidence="1">The sequence shown here is derived from an EMBL/GenBank/DDBJ whole genome shotgun (WGS) entry which is preliminary data.</text>
</comment>
<proteinExistence type="predicted"/>
<dbReference type="EMBL" id="BMFQ01000003">
    <property type="protein sequence ID" value="GGG52113.1"/>
    <property type="molecule type" value="Genomic_DNA"/>
</dbReference>
<accession>A0A917GNE6</accession>
<protein>
    <submittedName>
        <fullName evidence="1">Uncharacterized protein</fullName>
    </submittedName>
</protein>
<evidence type="ECO:0000313" key="1">
    <source>
        <dbReference type="EMBL" id="GGG52113.1"/>
    </source>
</evidence>
<organism evidence="1 2">
    <name type="scientific">Bizionia arctica</name>
    <dbReference type="NCBI Taxonomy" id="1495645"/>
    <lineage>
        <taxon>Bacteria</taxon>
        <taxon>Pseudomonadati</taxon>
        <taxon>Bacteroidota</taxon>
        <taxon>Flavobacteriia</taxon>
        <taxon>Flavobacteriales</taxon>
        <taxon>Flavobacteriaceae</taxon>
        <taxon>Bizionia</taxon>
    </lineage>
</organism>
<dbReference type="Proteomes" id="UP000625976">
    <property type="component" value="Unassembled WGS sequence"/>
</dbReference>
<dbReference type="AlphaFoldDB" id="A0A917GNE6"/>
<evidence type="ECO:0000313" key="2">
    <source>
        <dbReference type="Proteomes" id="UP000625976"/>
    </source>
</evidence>
<keyword evidence="2" id="KW-1185">Reference proteome</keyword>
<gene>
    <name evidence="1" type="ORF">GCM10010976_24060</name>
</gene>
<sequence>MRITGRSERHSRLLFKKIKDHFGKQKHQVVTFKEFSEYTGIEEDVVNKYI</sequence>